<reference evidence="1" key="2">
    <citation type="submission" date="2022-08" db="EMBL/GenBank/DDBJ databases">
        <authorList>
            <person name="Iruegas-Bocardo F."/>
            <person name="Weisberg A.J."/>
            <person name="Riutta E.R."/>
            <person name="Kilday K."/>
            <person name="Bonkowski J.C."/>
            <person name="Creswell T."/>
            <person name="Daughtrey M.L."/>
            <person name="Rane K."/>
            <person name="Grunwald N.J."/>
            <person name="Chang J.H."/>
            <person name="Putnam M.L."/>
        </authorList>
    </citation>
    <scope>NUCLEOTIDE SEQUENCE</scope>
    <source>
        <strain evidence="1">22-338</strain>
    </source>
</reference>
<proteinExistence type="predicted"/>
<gene>
    <name evidence="1" type="ORF">NY667_19815</name>
</gene>
<protein>
    <submittedName>
        <fullName evidence="1">Uncharacterized protein</fullName>
    </submittedName>
</protein>
<dbReference type="RefSeq" id="WP_273664534.1">
    <property type="nucleotide sequence ID" value="NZ_CP168178.1"/>
</dbReference>
<dbReference type="Proteomes" id="UP001140230">
    <property type="component" value="Unassembled WGS sequence"/>
</dbReference>
<reference evidence="1" key="1">
    <citation type="journal article" date="2022" name="Phytopathology">
        <title>Whole genome sequencing-based tracing of a 2022 introduction and outbreak of Xanthomonas hortorum pv. pelargonii.</title>
        <authorList>
            <person name="Iruegas Bocardo F."/>
            <person name="Weisberg A.J."/>
            <person name="Riutta E.R."/>
            <person name="Kilday K.B."/>
            <person name="Bonkowski J.C."/>
            <person name="Creswell T.C."/>
            <person name="Daughtrey M."/>
            <person name="Rane K.K."/>
            <person name="Grunwald N.J."/>
            <person name="Chang J.H."/>
            <person name="Putnam M."/>
        </authorList>
    </citation>
    <scope>NUCLEOTIDE SEQUENCE</scope>
    <source>
        <strain evidence="1">22-338</strain>
    </source>
</reference>
<comment type="caution">
    <text evidence="1">The sequence shown here is derived from an EMBL/GenBank/DDBJ whole genome shotgun (WGS) entry which is preliminary data.</text>
</comment>
<dbReference type="AlphaFoldDB" id="A0A9X4BUX6"/>
<organism evidence="1 2">
    <name type="scientific">Xanthomonas hortorum pv. hederae</name>
    <dbReference type="NCBI Taxonomy" id="453603"/>
    <lineage>
        <taxon>Bacteria</taxon>
        <taxon>Pseudomonadati</taxon>
        <taxon>Pseudomonadota</taxon>
        <taxon>Gammaproteobacteria</taxon>
        <taxon>Lysobacterales</taxon>
        <taxon>Lysobacteraceae</taxon>
        <taxon>Xanthomonas</taxon>
    </lineage>
</organism>
<accession>A0A9X4BUX6</accession>
<evidence type="ECO:0000313" key="2">
    <source>
        <dbReference type="Proteomes" id="UP001140230"/>
    </source>
</evidence>
<dbReference type="EMBL" id="JANWTP010000090">
    <property type="protein sequence ID" value="MDC8639989.1"/>
    <property type="molecule type" value="Genomic_DNA"/>
</dbReference>
<name>A0A9X4BUX6_9XANT</name>
<evidence type="ECO:0000313" key="1">
    <source>
        <dbReference type="EMBL" id="MDC8639989.1"/>
    </source>
</evidence>
<sequence>MTHHITLAIWLVLIVFALVRGLIGYARYARLRVFSALDSDYRSAALVSNAKREVRRA</sequence>